<dbReference type="AlphaFoldDB" id="A0ABD2W800"/>
<accession>A0ABD2W800</accession>
<feature type="region of interest" description="Disordered" evidence="1">
    <location>
        <begin position="174"/>
        <end position="231"/>
    </location>
</feature>
<feature type="region of interest" description="Disordered" evidence="1">
    <location>
        <begin position="1"/>
        <end position="24"/>
    </location>
</feature>
<organism evidence="2 3">
    <name type="scientific">Trichogramma kaykai</name>
    <dbReference type="NCBI Taxonomy" id="54128"/>
    <lineage>
        <taxon>Eukaryota</taxon>
        <taxon>Metazoa</taxon>
        <taxon>Ecdysozoa</taxon>
        <taxon>Arthropoda</taxon>
        <taxon>Hexapoda</taxon>
        <taxon>Insecta</taxon>
        <taxon>Pterygota</taxon>
        <taxon>Neoptera</taxon>
        <taxon>Endopterygota</taxon>
        <taxon>Hymenoptera</taxon>
        <taxon>Apocrita</taxon>
        <taxon>Proctotrupomorpha</taxon>
        <taxon>Chalcidoidea</taxon>
        <taxon>Trichogrammatidae</taxon>
        <taxon>Trichogramma</taxon>
    </lineage>
</organism>
<comment type="caution">
    <text evidence="2">The sequence shown here is derived from an EMBL/GenBank/DDBJ whole genome shotgun (WGS) entry which is preliminary data.</text>
</comment>
<protein>
    <submittedName>
        <fullName evidence="2">Uncharacterized protein</fullName>
    </submittedName>
</protein>
<evidence type="ECO:0000313" key="3">
    <source>
        <dbReference type="Proteomes" id="UP001627154"/>
    </source>
</evidence>
<evidence type="ECO:0000256" key="1">
    <source>
        <dbReference type="SAM" id="MobiDB-lite"/>
    </source>
</evidence>
<gene>
    <name evidence="2" type="ORF">TKK_016180</name>
</gene>
<name>A0ABD2W800_9HYME</name>
<dbReference type="EMBL" id="JBJJXI010000128">
    <property type="protein sequence ID" value="KAL3388751.1"/>
    <property type="molecule type" value="Genomic_DNA"/>
</dbReference>
<feature type="compositionally biased region" description="Polar residues" evidence="1">
    <location>
        <begin position="1"/>
        <end position="10"/>
    </location>
</feature>
<sequence length="231" mass="25823">MNAPPSNGPSQDLRLDLDSETASDDERYLRFRAERLSIEHSPPQRLRSVVVIPPGSGLNPRNYEDQACLRHPTRPELSVPPARAPRAESPGLRQPIARRPRGRSLSPYLRENPPIPIHLHRTIKLRLEPSVSPRPRPRIRTPPRSPEVPVKRHFGLAFVPAALDSPAQRPSAFARLGPPVASPQVSTTLATSDPPIVSQQANERQTTRASQRQQRNYKRSIAQKLKKAGQK</sequence>
<reference evidence="2 3" key="1">
    <citation type="journal article" date="2024" name="bioRxiv">
        <title>A reference genome for Trichogramma kaykai: A tiny desert-dwelling parasitoid wasp with competing sex-ratio distorters.</title>
        <authorList>
            <person name="Culotta J."/>
            <person name="Lindsey A.R."/>
        </authorList>
    </citation>
    <scope>NUCLEOTIDE SEQUENCE [LARGE SCALE GENOMIC DNA]</scope>
    <source>
        <strain evidence="2 3">KSX58</strain>
    </source>
</reference>
<proteinExistence type="predicted"/>
<feature type="compositionally biased region" description="Polar residues" evidence="1">
    <location>
        <begin position="183"/>
        <end position="203"/>
    </location>
</feature>
<feature type="region of interest" description="Disordered" evidence="1">
    <location>
        <begin position="72"/>
        <end position="114"/>
    </location>
</feature>
<dbReference type="Proteomes" id="UP001627154">
    <property type="component" value="Unassembled WGS sequence"/>
</dbReference>
<keyword evidence="3" id="KW-1185">Reference proteome</keyword>
<feature type="region of interest" description="Disordered" evidence="1">
    <location>
        <begin position="126"/>
        <end position="148"/>
    </location>
</feature>
<evidence type="ECO:0000313" key="2">
    <source>
        <dbReference type="EMBL" id="KAL3388751.1"/>
    </source>
</evidence>